<dbReference type="SUPFAM" id="SSF46785">
    <property type="entry name" value="Winged helix' DNA-binding domain"/>
    <property type="match status" value="1"/>
</dbReference>
<dbReference type="InterPro" id="IPR036388">
    <property type="entry name" value="WH-like_DNA-bd_sf"/>
</dbReference>
<dbReference type="Proteomes" id="UP001597183">
    <property type="component" value="Unassembled WGS sequence"/>
</dbReference>
<gene>
    <name evidence="3" type="ORF">ACFQ5G_12030</name>
</gene>
<evidence type="ECO:0000313" key="3">
    <source>
        <dbReference type="EMBL" id="MFD1366072.1"/>
    </source>
</evidence>
<dbReference type="Pfam" id="PF12840">
    <property type="entry name" value="HTH_20"/>
    <property type="match status" value="1"/>
</dbReference>
<accession>A0ABW4A7D4</accession>
<organism evidence="3 4">
    <name type="scientific">Actinoplanes sichuanensis</name>
    <dbReference type="NCBI Taxonomy" id="512349"/>
    <lineage>
        <taxon>Bacteria</taxon>
        <taxon>Bacillati</taxon>
        <taxon>Actinomycetota</taxon>
        <taxon>Actinomycetes</taxon>
        <taxon>Micromonosporales</taxon>
        <taxon>Micromonosporaceae</taxon>
        <taxon>Actinoplanes</taxon>
    </lineage>
</organism>
<evidence type="ECO:0000313" key="4">
    <source>
        <dbReference type="Proteomes" id="UP001597183"/>
    </source>
</evidence>
<proteinExistence type="predicted"/>
<protein>
    <submittedName>
        <fullName evidence="3">ArsR/SmtB family transcription factor</fullName>
    </submittedName>
</protein>
<name>A0ABW4A7D4_9ACTN</name>
<sequence length="138" mass="15406">MPELDTAFAALGDPVRRALVTRLSRGDATVGELAEPFGLSQQAISHHVGVLRRSGLIEQRRDGTRRPCRLRIDRLSELGGWIDEQRRAWADRLDALDRHLGDTGAAEAARRDESDPEAERRDDSGPAAEWRGDFGRPR</sequence>
<dbReference type="SMART" id="SM00418">
    <property type="entry name" value="HTH_ARSR"/>
    <property type="match status" value="1"/>
</dbReference>
<dbReference type="RefSeq" id="WP_317794819.1">
    <property type="nucleotide sequence ID" value="NZ_AP028461.1"/>
</dbReference>
<evidence type="ECO:0000256" key="1">
    <source>
        <dbReference type="SAM" id="MobiDB-lite"/>
    </source>
</evidence>
<feature type="region of interest" description="Disordered" evidence="1">
    <location>
        <begin position="101"/>
        <end position="138"/>
    </location>
</feature>
<dbReference type="InterPro" id="IPR011991">
    <property type="entry name" value="ArsR-like_HTH"/>
</dbReference>
<dbReference type="EMBL" id="JBHTMK010000015">
    <property type="protein sequence ID" value="MFD1366072.1"/>
    <property type="molecule type" value="Genomic_DNA"/>
</dbReference>
<feature type="compositionally biased region" description="Basic and acidic residues" evidence="1">
    <location>
        <begin position="108"/>
        <end position="138"/>
    </location>
</feature>
<dbReference type="PANTHER" id="PTHR38600:SF2">
    <property type="entry name" value="SLL0088 PROTEIN"/>
    <property type="match status" value="1"/>
</dbReference>
<dbReference type="PROSITE" id="PS50987">
    <property type="entry name" value="HTH_ARSR_2"/>
    <property type="match status" value="1"/>
</dbReference>
<reference evidence="4" key="1">
    <citation type="journal article" date="2019" name="Int. J. Syst. Evol. Microbiol.">
        <title>The Global Catalogue of Microorganisms (GCM) 10K type strain sequencing project: providing services to taxonomists for standard genome sequencing and annotation.</title>
        <authorList>
            <consortium name="The Broad Institute Genomics Platform"/>
            <consortium name="The Broad Institute Genome Sequencing Center for Infectious Disease"/>
            <person name="Wu L."/>
            <person name="Ma J."/>
        </authorList>
    </citation>
    <scope>NUCLEOTIDE SEQUENCE [LARGE SCALE GENOMIC DNA]</scope>
    <source>
        <strain evidence="4">CCM 7526</strain>
    </source>
</reference>
<dbReference type="NCBIfam" id="NF033788">
    <property type="entry name" value="HTH_metalloreg"/>
    <property type="match status" value="1"/>
</dbReference>
<dbReference type="InterPro" id="IPR001845">
    <property type="entry name" value="HTH_ArsR_DNA-bd_dom"/>
</dbReference>
<dbReference type="CDD" id="cd00090">
    <property type="entry name" value="HTH_ARSR"/>
    <property type="match status" value="1"/>
</dbReference>
<dbReference type="InterPro" id="IPR036390">
    <property type="entry name" value="WH_DNA-bd_sf"/>
</dbReference>
<comment type="caution">
    <text evidence="3">The sequence shown here is derived from an EMBL/GenBank/DDBJ whole genome shotgun (WGS) entry which is preliminary data.</text>
</comment>
<evidence type="ECO:0000259" key="2">
    <source>
        <dbReference type="PROSITE" id="PS50987"/>
    </source>
</evidence>
<keyword evidence="4" id="KW-1185">Reference proteome</keyword>
<feature type="domain" description="HTH arsR-type" evidence="2">
    <location>
        <begin position="1"/>
        <end position="90"/>
    </location>
</feature>
<dbReference type="PANTHER" id="PTHR38600">
    <property type="entry name" value="TRANSCRIPTIONAL REGULATORY PROTEIN"/>
    <property type="match status" value="1"/>
</dbReference>
<dbReference type="PRINTS" id="PR00778">
    <property type="entry name" value="HTHARSR"/>
</dbReference>
<dbReference type="Gene3D" id="1.10.10.10">
    <property type="entry name" value="Winged helix-like DNA-binding domain superfamily/Winged helix DNA-binding domain"/>
    <property type="match status" value="1"/>
</dbReference>